<dbReference type="EMBL" id="CVRI01000037">
    <property type="protein sequence ID" value="CRK93471.1"/>
    <property type="molecule type" value="Genomic_DNA"/>
</dbReference>
<keyword evidence="2" id="KW-1185">Reference proteome</keyword>
<dbReference type="Proteomes" id="UP000183832">
    <property type="component" value="Unassembled WGS sequence"/>
</dbReference>
<dbReference type="AlphaFoldDB" id="A0A1J1HZD8"/>
<evidence type="ECO:0000313" key="2">
    <source>
        <dbReference type="Proteomes" id="UP000183832"/>
    </source>
</evidence>
<gene>
    <name evidence="1" type="ORF">CLUMA_CG007007</name>
</gene>
<reference evidence="1 2" key="1">
    <citation type="submission" date="2015-04" db="EMBL/GenBank/DDBJ databases">
        <authorList>
            <person name="Syromyatnikov M.Y."/>
            <person name="Popov V.N."/>
        </authorList>
    </citation>
    <scope>NUCLEOTIDE SEQUENCE [LARGE SCALE GENOMIC DNA]</scope>
</reference>
<sequence length="145" mass="16690">MYSEEVLSRVQDQWMEDIRKNPAFLMTNNSKPMAELSPPRLSCDDVHRFNHLNAEYERFLSSIGAPNYAPEISPMKTKVSTSRKSFGNQLEAENYPPISHLTPSANFVPFLSGRKLYNISVAGNHEDSDDWKVEESVEHMQYLKH</sequence>
<accession>A0A1J1HZD8</accession>
<evidence type="ECO:0000313" key="1">
    <source>
        <dbReference type="EMBL" id="CRK93471.1"/>
    </source>
</evidence>
<protein>
    <submittedName>
        <fullName evidence="1">CLUMA_CG007007, isoform A</fullName>
    </submittedName>
</protein>
<organism evidence="1 2">
    <name type="scientific">Clunio marinus</name>
    <dbReference type="NCBI Taxonomy" id="568069"/>
    <lineage>
        <taxon>Eukaryota</taxon>
        <taxon>Metazoa</taxon>
        <taxon>Ecdysozoa</taxon>
        <taxon>Arthropoda</taxon>
        <taxon>Hexapoda</taxon>
        <taxon>Insecta</taxon>
        <taxon>Pterygota</taxon>
        <taxon>Neoptera</taxon>
        <taxon>Endopterygota</taxon>
        <taxon>Diptera</taxon>
        <taxon>Nematocera</taxon>
        <taxon>Chironomoidea</taxon>
        <taxon>Chironomidae</taxon>
        <taxon>Clunio</taxon>
    </lineage>
</organism>
<name>A0A1J1HZD8_9DIPT</name>
<proteinExistence type="predicted"/>